<dbReference type="AlphaFoldDB" id="A0A5C2HHY7"/>
<evidence type="ECO:0000313" key="1">
    <source>
        <dbReference type="EMBL" id="QEP40692.1"/>
    </source>
</evidence>
<dbReference type="KEGG" id="apoc:APORC_1092"/>
<dbReference type="EMBL" id="CP036246">
    <property type="protein sequence ID" value="QEP40692.1"/>
    <property type="molecule type" value="Genomic_DNA"/>
</dbReference>
<dbReference type="Proteomes" id="UP000322644">
    <property type="component" value="Chromosome"/>
</dbReference>
<reference evidence="1 2" key="1">
    <citation type="submission" date="2019-09" db="EMBL/GenBank/DDBJ databases">
        <title>Complete genome sequencing of four Arcobacter species reveals a diverse suite of mobile elements.</title>
        <authorList>
            <person name="Miller W.G."/>
            <person name="Yee E."/>
            <person name="Bono J.L."/>
        </authorList>
    </citation>
    <scope>NUCLEOTIDE SEQUENCE [LARGE SCALE GENOMIC DNA]</scope>
    <source>
        <strain evidence="1 2">CCUG 56899</strain>
    </source>
</reference>
<evidence type="ECO:0000313" key="2">
    <source>
        <dbReference type="Proteomes" id="UP000322644"/>
    </source>
</evidence>
<protein>
    <submittedName>
        <fullName evidence="1">Uncharacterized protein</fullName>
    </submittedName>
</protein>
<name>A0A5C2HHY7_9BACT</name>
<reference evidence="1 2" key="2">
    <citation type="submission" date="2019-09" db="EMBL/GenBank/DDBJ databases">
        <title>Taxonomic note: a critical rebuttal of the proposed division of the genus Arcobacter into six genera, emended descriptions of Arcobacter anaerophilus and the genus Arcobacter, and an assessment of genus-level boundaries for Epsilonproteobacteria using in silico genomic comparator tools.</title>
        <authorList>
            <person name="On S.L.W."/>
            <person name="Miller W.G."/>
            <person name="Biggs P."/>
            <person name="Cornelius A."/>
            <person name="Vandamme P."/>
        </authorList>
    </citation>
    <scope>NUCLEOTIDE SEQUENCE [LARGE SCALE GENOMIC DNA]</scope>
    <source>
        <strain evidence="1 2">CCUG 56899</strain>
    </source>
</reference>
<accession>A0A5C2HHY7</accession>
<gene>
    <name evidence="1" type="ORF">APORC_1092</name>
</gene>
<sequence length="199" mass="23352">MIGILKNIFKNKKDNDITDNPFVIKASSEILELQRKCKLRAFNEEFSKQDYLKIEKIEFFKSFVLGEIFINSIEGNTVLSVQEKKDLGLSTRHKATKEILDFLNLNNIPSEKLKTTSLKKIILNFYNRVYSKSNYYFNFEEYKKINITKVKYIVGVLETSCKWCVENDNKIFNVEDFIEIMDNNCKCEHNGNVVMAEIK</sequence>
<dbReference type="RefSeq" id="WP_066386476.1">
    <property type="nucleotide sequence ID" value="NZ_CP036246.2"/>
</dbReference>
<organism evidence="1 2">
    <name type="scientific">Arcobacter porcinus</name>
    <dbReference type="NCBI Taxonomy" id="1935204"/>
    <lineage>
        <taxon>Bacteria</taxon>
        <taxon>Pseudomonadati</taxon>
        <taxon>Campylobacterota</taxon>
        <taxon>Epsilonproteobacteria</taxon>
        <taxon>Campylobacterales</taxon>
        <taxon>Arcobacteraceae</taxon>
        <taxon>Arcobacter</taxon>
    </lineage>
</organism>
<proteinExistence type="predicted"/>